<evidence type="ECO:0000313" key="5">
    <source>
        <dbReference type="Proteomes" id="UP001187346"/>
    </source>
</evidence>
<feature type="domain" description="DUF2399" evidence="2">
    <location>
        <begin position="292"/>
        <end position="445"/>
    </location>
</feature>
<sequence>MREDKREGTKADMRESMQESAAEQAPAADALAFLNRPGLTCLWTTVRARLERNGLQPIGTVRLQNLDAEEREALSLLLAKSLTGPDASIRLADLDTRLRTSAVGRGLAATLAELGPPLTDRRAARDAVAAERARVWSAAEAALSATSLAAQPWARSWMEELRRSGTLTRRPTDTALTTATQAIQTLVALFPGPGPDPTPATWGRGELATRTTGSAHGLDDGTVLARLVLRGIALACGADVPVDAPGRRALWHLASVTPDEVSSTVLTYGLRPTGVTWQETALRERADHHLETHLTLRELRTLSLELPPHTRIRVCENPRVVEAAADTGRTAPLICTSGSATTVVLALLDALAATGSVFAYHGDFDWPGIALANRVIHRYRAESWRMKAADYEYLATRTQMHGTPQLLLTGPRVEAVWDPELAPAMDALGIAQHEEAALDLLLEDLAQGAE</sequence>
<evidence type="ECO:0000313" key="4">
    <source>
        <dbReference type="EMBL" id="MDV7217961.1"/>
    </source>
</evidence>
<gene>
    <name evidence="4" type="ORF">R5A26_18595</name>
</gene>
<comment type="caution">
    <text evidence="4">The sequence shown here is derived from an EMBL/GenBank/DDBJ whole genome shotgun (WGS) entry which is preliminary data.</text>
</comment>
<feature type="region of interest" description="Disordered" evidence="1">
    <location>
        <begin position="1"/>
        <end position="24"/>
    </location>
</feature>
<dbReference type="Pfam" id="PF09664">
    <property type="entry name" value="DUF2399"/>
    <property type="match status" value="1"/>
</dbReference>
<evidence type="ECO:0000256" key="1">
    <source>
        <dbReference type="SAM" id="MobiDB-lite"/>
    </source>
</evidence>
<dbReference type="Proteomes" id="UP001187346">
    <property type="component" value="Unassembled WGS sequence"/>
</dbReference>
<dbReference type="RefSeq" id="WP_317772107.1">
    <property type="nucleotide sequence ID" value="NZ_JAWMAJ010000056.1"/>
</dbReference>
<keyword evidence="5" id="KW-1185">Reference proteome</keyword>
<dbReference type="NCBIfam" id="TIGR02679">
    <property type="entry name" value="TIGR02679 family protein"/>
    <property type="match status" value="1"/>
</dbReference>
<dbReference type="Pfam" id="PF11796">
    <property type="entry name" value="DUF3323"/>
    <property type="match status" value="1"/>
</dbReference>
<reference evidence="4 5" key="1">
    <citation type="submission" date="2023-10" db="EMBL/GenBank/DDBJ databases">
        <title>Characterization of rhizosphere-enriched actinobacteria from wheat plants lab-grown on chernevaya soil.</title>
        <authorList>
            <person name="Tikhonova E.N."/>
            <person name="Konopkin A."/>
            <person name="Kravchenko I.K."/>
        </authorList>
    </citation>
    <scope>NUCLEOTIDE SEQUENCE [LARGE SCALE GENOMIC DNA]</scope>
    <source>
        <strain evidence="4 5">RR29</strain>
    </source>
</reference>
<evidence type="ECO:0000259" key="3">
    <source>
        <dbReference type="Pfam" id="PF11796"/>
    </source>
</evidence>
<accession>A0ABU4FBI8</accession>
<dbReference type="InterPro" id="IPR024466">
    <property type="entry name" value="CHP02679_N"/>
</dbReference>
<proteinExistence type="predicted"/>
<organism evidence="4 5">
    <name type="scientific">Streptomyces prunicolor</name>
    <dbReference type="NCBI Taxonomy" id="67348"/>
    <lineage>
        <taxon>Bacteria</taxon>
        <taxon>Bacillati</taxon>
        <taxon>Actinomycetota</taxon>
        <taxon>Actinomycetes</taxon>
        <taxon>Kitasatosporales</taxon>
        <taxon>Streptomycetaceae</taxon>
        <taxon>Streptomyces</taxon>
    </lineage>
</organism>
<protein>
    <submittedName>
        <fullName evidence="4">TIGR02679 family protein</fullName>
    </submittedName>
</protein>
<evidence type="ECO:0000259" key="2">
    <source>
        <dbReference type="Pfam" id="PF09664"/>
    </source>
</evidence>
<dbReference type="EMBL" id="JAWMAJ010000056">
    <property type="protein sequence ID" value="MDV7217961.1"/>
    <property type="molecule type" value="Genomic_DNA"/>
</dbReference>
<feature type="compositionally biased region" description="Basic and acidic residues" evidence="1">
    <location>
        <begin position="1"/>
        <end position="17"/>
    </location>
</feature>
<dbReference type="InterPro" id="IPR024465">
    <property type="entry name" value="DUF2399"/>
</dbReference>
<name>A0ABU4FBI8_9ACTN</name>
<dbReference type="InterPro" id="IPR013495">
    <property type="entry name" value="CHP02679"/>
</dbReference>
<feature type="domain" description="Conserved hypothetical protein CHP02679 N terminus" evidence="3">
    <location>
        <begin position="59"/>
        <end position="272"/>
    </location>
</feature>